<organism evidence="1 2">
    <name type="scientific">Pseudarthrobacter polychromogenes</name>
    <dbReference type="NCBI Taxonomy" id="1676"/>
    <lineage>
        <taxon>Bacteria</taxon>
        <taxon>Bacillati</taxon>
        <taxon>Actinomycetota</taxon>
        <taxon>Actinomycetes</taxon>
        <taxon>Micrococcales</taxon>
        <taxon>Micrococcaceae</taxon>
        <taxon>Pseudarthrobacter</taxon>
    </lineage>
</organism>
<protein>
    <submittedName>
        <fullName evidence="1">Uncharacterized protein</fullName>
    </submittedName>
</protein>
<comment type="caution">
    <text evidence="1">The sequence shown here is derived from an EMBL/GenBank/DDBJ whole genome shotgun (WGS) entry which is preliminary data.</text>
</comment>
<dbReference type="Proteomes" id="UP000596938">
    <property type="component" value="Unassembled WGS sequence"/>
</dbReference>
<reference evidence="2" key="1">
    <citation type="journal article" date="2019" name="Int. J. Syst. Evol. Microbiol.">
        <title>The Global Catalogue of Microorganisms (GCM) 10K type strain sequencing project: providing services to taxonomists for standard genome sequencing and annotation.</title>
        <authorList>
            <consortium name="The Broad Institute Genomics Platform"/>
            <consortium name="The Broad Institute Genome Sequencing Center for Infectious Disease"/>
            <person name="Wu L."/>
            <person name="Ma J."/>
        </authorList>
    </citation>
    <scope>NUCLEOTIDE SEQUENCE [LARGE SCALE GENOMIC DNA]</scope>
    <source>
        <strain evidence="2">CGMCC 1.1927</strain>
    </source>
</reference>
<dbReference type="EMBL" id="BMKU01000003">
    <property type="protein sequence ID" value="GGG90507.1"/>
    <property type="molecule type" value="Genomic_DNA"/>
</dbReference>
<gene>
    <name evidence="1" type="ORF">GCM10011577_11160</name>
</gene>
<keyword evidence="2" id="KW-1185">Reference proteome</keyword>
<accession>A0ABQ1XFF7</accession>
<sequence>MPRPDAVTTPAATSYVPREMHQPRGKRPWCANCDTDLHLVVEFPGITGRKAGSIAVAVHCSQCSISRVLDTTLDHVAALPSRLYPAPPSEAKTGAAEDAAGAAEGTAAGIRALAAG</sequence>
<evidence type="ECO:0000313" key="2">
    <source>
        <dbReference type="Proteomes" id="UP000596938"/>
    </source>
</evidence>
<proteinExistence type="predicted"/>
<name>A0ABQ1XFF7_9MICC</name>
<evidence type="ECO:0000313" key="1">
    <source>
        <dbReference type="EMBL" id="GGG90507.1"/>
    </source>
</evidence>